<dbReference type="AlphaFoldDB" id="A0A0S8K1K5"/>
<evidence type="ECO:0000256" key="1">
    <source>
        <dbReference type="ARBA" id="ARBA00004571"/>
    </source>
</evidence>
<keyword evidence="7 10" id="KW-0472">Membrane</keyword>
<dbReference type="InterPro" id="IPR039426">
    <property type="entry name" value="TonB-dep_rcpt-like"/>
</dbReference>
<keyword evidence="6 11" id="KW-0798">TonB box</keyword>
<proteinExistence type="inferred from homology"/>
<dbReference type="PROSITE" id="PS52016">
    <property type="entry name" value="TONB_DEPENDENT_REC_3"/>
    <property type="match status" value="1"/>
</dbReference>
<dbReference type="SUPFAM" id="SSF56935">
    <property type="entry name" value="Porins"/>
    <property type="match status" value="1"/>
</dbReference>
<feature type="domain" description="TonB-dependent receptor-like beta-barrel" evidence="12">
    <location>
        <begin position="240"/>
        <end position="622"/>
    </location>
</feature>
<dbReference type="InterPro" id="IPR000531">
    <property type="entry name" value="Beta-barrel_TonB"/>
</dbReference>
<dbReference type="GO" id="GO:0015344">
    <property type="term" value="F:siderophore uptake transmembrane transporter activity"/>
    <property type="evidence" value="ECO:0007669"/>
    <property type="project" value="TreeGrafter"/>
</dbReference>
<dbReference type="PANTHER" id="PTHR30069">
    <property type="entry name" value="TONB-DEPENDENT OUTER MEMBRANE RECEPTOR"/>
    <property type="match status" value="1"/>
</dbReference>
<protein>
    <recommendedName>
        <fullName evidence="16">TonB-dependent receptor</fullName>
    </recommendedName>
</protein>
<name>A0A0S8K1K5_UNCW3</name>
<evidence type="ECO:0000256" key="10">
    <source>
        <dbReference type="PROSITE-ProRule" id="PRU01360"/>
    </source>
</evidence>
<evidence type="ECO:0000256" key="8">
    <source>
        <dbReference type="ARBA" id="ARBA00023170"/>
    </source>
</evidence>
<evidence type="ECO:0000256" key="5">
    <source>
        <dbReference type="ARBA" id="ARBA00022729"/>
    </source>
</evidence>
<accession>A0A0S8K1K5</accession>
<dbReference type="InterPro" id="IPR037066">
    <property type="entry name" value="Plug_dom_sf"/>
</dbReference>
<evidence type="ECO:0000313" key="15">
    <source>
        <dbReference type="Proteomes" id="UP000050975"/>
    </source>
</evidence>
<organism evidence="14 15">
    <name type="scientific">candidate division WOR_3 bacterium SM1_77</name>
    <dbReference type="NCBI Taxonomy" id="1703778"/>
    <lineage>
        <taxon>Bacteria</taxon>
        <taxon>Bacteria division WOR-3</taxon>
    </lineage>
</organism>
<keyword evidence="5" id="KW-0732">Signal</keyword>
<evidence type="ECO:0000259" key="13">
    <source>
        <dbReference type="Pfam" id="PF07715"/>
    </source>
</evidence>
<sequence>MLIGQPIYELDEVVVTANRYPTLLQDVTVGAMVIEREEIEQLSALSLHEILSAAAGIEFKDYGTPGSVTSISTRGTPSNGTLVLVNGQPLNAITNGMADLSVIDINTIERIEIVKGPVSSIYGANALGGVVNILTISKANNPRVEIKFTPATTTIDKPFQATNASLRIGLPVNTTTFHLAGAYTHDAGPRSNSDLTKYHVTGAVFHKTGRLILRSSLFYDEKEYGIPGPLPRVDSTHPIPQFGDSTATSLFDREKDHALLGNLNLDLHISDNFKWYNRIFVDRKRTEFHTTYAGMVADTVNEDYDYLVHKLGFSTMMTMHERVFDYALGLDVYYDTLQTERLSNTFGDTAWHASSYNSGAWGELRVRFSDVLSVTPSIRHDQNSQFGGFVSPGIGLVSALHPQVRLKLSIGKAFRAPTFNDLYWPQSGNPELQPEHGWAYELRCETSPIPSLFGALSLFARNIEDRIAWLPGADNLWQPQNLNYLSIKGLDFEIRHYIHDFVNYSIEATYLSARQKNEEIVYSFYDWINDTSLTIAEEIERKAAFTPDYMVSSQLNITLPAGIKMNIAGQYVSERTNYYPNYDDYPTVTMDRKILGRYVVINAALSKEIYKYATFTAGIKNLTDTEYALQFGHATGDLDYPMPARTYFMRFSLHSL</sequence>
<comment type="similarity">
    <text evidence="10 11">Belongs to the TonB-dependent receptor family.</text>
</comment>
<evidence type="ECO:0000256" key="7">
    <source>
        <dbReference type="ARBA" id="ARBA00023136"/>
    </source>
</evidence>
<dbReference type="InterPro" id="IPR036942">
    <property type="entry name" value="Beta-barrel_TonB_sf"/>
</dbReference>
<evidence type="ECO:0000256" key="2">
    <source>
        <dbReference type="ARBA" id="ARBA00022448"/>
    </source>
</evidence>
<dbReference type="InterPro" id="IPR012910">
    <property type="entry name" value="Plug_dom"/>
</dbReference>
<evidence type="ECO:0000313" key="14">
    <source>
        <dbReference type="EMBL" id="KPL15498.1"/>
    </source>
</evidence>
<evidence type="ECO:0000256" key="6">
    <source>
        <dbReference type="ARBA" id="ARBA00023077"/>
    </source>
</evidence>
<reference evidence="14 15" key="1">
    <citation type="journal article" date="2015" name="Microbiome">
        <title>Genomic resolution of linkages in carbon, nitrogen, and sulfur cycling among widespread estuary sediment bacteria.</title>
        <authorList>
            <person name="Baker B.J."/>
            <person name="Lazar C.S."/>
            <person name="Teske A.P."/>
            <person name="Dick G.J."/>
        </authorList>
    </citation>
    <scope>NUCLEOTIDE SEQUENCE [LARGE SCALE GENOMIC DNA]</scope>
    <source>
        <strain evidence="14">SM1_77</strain>
    </source>
</reference>
<dbReference type="EMBL" id="LJVE01000013">
    <property type="protein sequence ID" value="KPL15498.1"/>
    <property type="molecule type" value="Genomic_DNA"/>
</dbReference>
<dbReference type="Gene3D" id="2.170.130.10">
    <property type="entry name" value="TonB-dependent receptor, plug domain"/>
    <property type="match status" value="1"/>
</dbReference>
<dbReference type="Proteomes" id="UP000050975">
    <property type="component" value="Unassembled WGS sequence"/>
</dbReference>
<keyword evidence="4 10" id="KW-0812">Transmembrane</keyword>
<keyword evidence="9 10" id="KW-0998">Cell outer membrane</keyword>
<evidence type="ECO:0000259" key="12">
    <source>
        <dbReference type="Pfam" id="PF00593"/>
    </source>
</evidence>
<dbReference type="GO" id="GO:0009279">
    <property type="term" value="C:cell outer membrane"/>
    <property type="evidence" value="ECO:0007669"/>
    <property type="project" value="UniProtKB-SubCell"/>
</dbReference>
<feature type="domain" description="TonB-dependent receptor plug" evidence="13">
    <location>
        <begin position="25"/>
        <end position="130"/>
    </location>
</feature>
<dbReference type="Pfam" id="PF07715">
    <property type="entry name" value="Plug"/>
    <property type="match status" value="1"/>
</dbReference>
<evidence type="ECO:0000256" key="4">
    <source>
        <dbReference type="ARBA" id="ARBA00022692"/>
    </source>
</evidence>
<evidence type="ECO:0000256" key="9">
    <source>
        <dbReference type="ARBA" id="ARBA00023237"/>
    </source>
</evidence>
<dbReference type="GO" id="GO:0044718">
    <property type="term" value="P:siderophore transmembrane transport"/>
    <property type="evidence" value="ECO:0007669"/>
    <property type="project" value="TreeGrafter"/>
</dbReference>
<gene>
    <name evidence="14" type="ORF">AMJ74_01340</name>
</gene>
<keyword evidence="8" id="KW-0675">Receptor</keyword>
<comment type="caution">
    <text evidence="14">The sequence shown here is derived from an EMBL/GenBank/DDBJ whole genome shotgun (WGS) entry which is preliminary data.</text>
</comment>
<keyword evidence="2 10" id="KW-0813">Transport</keyword>
<dbReference type="Gene3D" id="2.40.170.20">
    <property type="entry name" value="TonB-dependent receptor, beta-barrel domain"/>
    <property type="match status" value="1"/>
</dbReference>
<evidence type="ECO:0000256" key="3">
    <source>
        <dbReference type="ARBA" id="ARBA00022452"/>
    </source>
</evidence>
<keyword evidence="3 10" id="KW-1134">Transmembrane beta strand</keyword>
<dbReference type="PANTHER" id="PTHR30069:SF29">
    <property type="entry name" value="HEMOGLOBIN AND HEMOGLOBIN-HAPTOGLOBIN-BINDING PROTEIN 1-RELATED"/>
    <property type="match status" value="1"/>
</dbReference>
<evidence type="ECO:0000256" key="11">
    <source>
        <dbReference type="RuleBase" id="RU003357"/>
    </source>
</evidence>
<dbReference type="Pfam" id="PF00593">
    <property type="entry name" value="TonB_dep_Rec_b-barrel"/>
    <property type="match status" value="1"/>
</dbReference>
<comment type="subcellular location">
    <subcellularLocation>
        <location evidence="1 10">Cell outer membrane</location>
        <topology evidence="1 10">Multi-pass membrane protein</topology>
    </subcellularLocation>
</comment>
<dbReference type="CDD" id="cd01347">
    <property type="entry name" value="ligand_gated_channel"/>
    <property type="match status" value="1"/>
</dbReference>
<evidence type="ECO:0008006" key="16">
    <source>
        <dbReference type="Google" id="ProtNLM"/>
    </source>
</evidence>
<dbReference type="PATRIC" id="fig|1703778.3.peg.1218"/>